<dbReference type="AlphaFoldDB" id="F4Q0N0"/>
<proteinExistence type="predicted"/>
<dbReference type="EMBL" id="GL883018">
    <property type="protein sequence ID" value="EGG18381.1"/>
    <property type="molecule type" value="Genomic_DNA"/>
</dbReference>
<dbReference type="KEGG" id="dfa:DFA_03875"/>
<dbReference type="RefSeq" id="XP_004366285.1">
    <property type="nucleotide sequence ID" value="XM_004366228.1"/>
</dbReference>
<protein>
    <submittedName>
        <fullName evidence="1">Uncharacterized protein</fullName>
    </submittedName>
</protein>
<name>F4Q0N0_CACFS</name>
<dbReference type="GeneID" id="14870788"/>
<evidence type="ECO:0000313" key="1">
    <source>
        <dbReference type="EMBL" id="EGG18381.1"/>
    </source>
</evidence>
<dbReference type="Proteomes" id="UP000007797">
    <property type="component" value="Unassembled WGS sequence"/>
</dbReference>
<evidence type="ECO:0000313" key="2">
    <source>
        <dbReference type="Proteomes" id="UP000007797"/>
    </source>
</evidence>
<accession>F4Q0N0</accession>
<reference evidence="2" key="1">
    <citation type="journal article" date="2011" name="Genome Res.">
        <title>Phylogeny-wide analysis of social amoeba genomes highlights ancient origins for complex intercellular communication.</title>
        <authorList>
            <person name="Heidel A.J."/>
            <person name="Lawal H.M."/>
            <person name="Felder M."/>
            <person name="Schilde C."/>
            <person name="Helps N.R."/>
            <person name="Tunggal B."/>
            <person name="Rivero F."/>
            <person name="John U."/>
            <person name="Schleicher M."/>
            <person name="Eichinger L."/>
            <person name="Platzer M."/>
            <person name="Noegel A.A."/>
            <person name="Schaap P."/>
            <person name="Gloeckner G."/>
        </authorList>
    </citation>
    <scope>NUCLEOTIDE SEQUENCE [LARGE SCALE GENOMIC DNA]</scope>
    <source>
        <strain evidence="2">SH3</strain>
    </source>
</reference>
<organism evidence="1 2">
    <name type="scientific">Cavenderia fasciculata</name>
    <name type="common">Slime mold</name>
    <name type="synonym">Dictyostelium fasciculatum</name>
    <dbReference type="NCBI Taxonomy" id="261658"/>
    <lineage>
        <taxon>Eukaryota</taxon>
        <taxon>Amoebozoa</taxon>
        <taxon>Evosea</taxon>
        <taxon>Eumycetozoa</taxon>
        <taxon>Dictyostelia</taxon>
        <taxon>Acytosteliales</taxon>
        <taxon>Cavenderiaceae</taxon>
        <taxon>Cavenderia</taxon>
    </lineage>
</organism>
<keyword evidence="2" id="KW-1185">Reference proteome</keyword>
<gene>
    <name evidence="1" type="ORF">DFA_03875</name>
</gene>
<sequence length="407" mass="47569">MDIVIQRKILDYCYSLDGFIICIAQEQKWWRIHLLVVCKSWFNYIRENLVTFFDYNKVNNLKHSLCSKWSLFNHSIPESATLASDSIEEIYLLKNYNLLNNYFGSLKDIRYHETLSSPAAGEPYFDFLLSNQSNITELSITSQKTMESSPILDYIMKKSIEFPSLETFYLCLNDKLDYRRLEGLQMPRLKEFGMITNNDVNQDVFIGFNQLVGDKWKQTLENLSLTVNSYDFTDSFTIETSLKIWKRMPKLKGLVLLQMVTMDDGYEFYNFNNVNEANSFLELGLSDLRLPEPSIEFLEVLVASPKLEKLFLNYRIDQPFTKINTSSLCFLSLYDQYKMPFNNIQPLLQGLEILDLQSCDLDLVEQFLGFDGGLRVSNVSIVFEFKSIKDQQQDKTLKCLQIIHYCL</sequence>